<reference evidence="1" key="1">
    <citation type="journal article" date="2015" name="Nature">
        <title>Complex archaea that bridge the gap between prokaryotes and eukaryotes.</title>
        <authorList>
            <person name="Spang A."/>
            <person name="Saw J.H."/>
            <person name="Jorgensen S.L."/>
            <person name="Zaremba-Niedzwiedzka K."/>
            <person name="Martijn J."/>
            <person name="Lind A.E."/>
            <person name="van Eijk R."/>
            <person name="Schleper C."/>
            <person name="Guy L."/>
            <person name="Ettema T.J."/>
        </authorList>
    </citation>
    <scope>NUCLEOTIDE SEQUENCE</scope>
</reference>
<organism evidence="1">
    <name type="scientific">marine sediment metagenome</name>
    <dbReference type="NCBI Taxonomy" id="412755"/>
    <lineage>
        <taxon>unclassified sequences</taxon>
        <taxon>metagenomes</taxon>
        <taxon>ecological metagenomes</taxon>
    </lineage>
</organism>
<protein>
    <submittedName>
        <fullName evidence="1">Uncharacterized protein</fullName>
    </submittedName>
</protein>
<gene>
    <name evidence="1" type="ORF">LCGC14_1332860</name>
</gene>
<sequence length="64" mass="7742">MPNNHNDSEHPEHPEIIFNDECDKKFNSIKQRHKNEYDEEGNKDSNQIEVIERRSFSFWVVIVK</sequence>
<comment type="caution">
    <text evidence="1">The sequence shown here is derived from an EMBL/GenBank/DDBJ whole genome shotgun (WGS) entry which is preliminary data.</text>
</comment>
<dbReference type="EMBL" id="LAZR01008073">
    <property type="protein sequence ID" value="KKM81135.1"/>
    <property type="molecule type" value="Genomic_DNA"/>
</dbReference>
<proteinExistence type="predicted"/>
<accession>A0A0F9MWV8</accession>
<evidence type="ECO:0000313" key="1">
    <source>
        <dbReference type="EMBL" id="KKM81135.1"/>
    </source>
</evidence>
<name>A0A0F9MWV8_9ZZZZ</name>
<dbReference type="AlphaFoldDB" id="A0A0F9MWV8"/>